<dbReference type="Pfam" id="PF25372">
    <property type="entry name" value="DUF7885"/>
    <property type="match status" value="1"/>
</dbReference>
<feature type="domain" description="F-box/LRR-repeat protein 15-like leucin rich repeat" evidence="2">
    <location>
        <begin position="238"/>
        <end position="481"/>
    </location>
</feature>
<evidence type="ECO:0000256" key="1">
    <source>
        <dbReference type="ARBA" id="ARBA00022786"/>
    </source>
</evidence>
<dbReference type="Pfam" id="PF13516">
    <property type="entry name" value="LRR_6"/>
    <property type="match status" value="1"/>
</dbReference>
<dbReference type="SUPFAM" id="SSF52047">
    <property type="entry name" value="RNI-like"/>
    <property type="match status" value="1"/>
</dbReference>
<dbReference type="AlphaFoldDB" id="A0A397H0I9"/>
<keyword evidence="4" id="KW-1185">Reference proteome</keyword>
<sequence>MALALPELLTKIFNFLAEDKALYPALFVSRLWSMCSGSILWRNIELIGSRNFGEKYEIQLKKFMGFLDRNTKPVYASSVRYLSSEKESGDIIHLDFKRCSGFNDRALIKISRAYPNLIHLNVFNNGNLTDNSIIELARGCPKLQNLEISWGGDITDRSIYEIARSCHGLRHLGISGGKNCITDKSIREITRFNPNIQSLNFNYCKKLTDSTIYTLVGESKFASSYPDLRKLNLSDCDKVTDIGIRQIARCHNLEHLALNSLKFLNDETICIIVQSCPNIRYLNLEFCYVTDTAVEAIAQSCGDIIHLDFKRCSGFNDRALIKISRAYPNLIHLNVFNNGNLTDNSIIELARGCPKLQNLEISWGGDITDRSIYEIARSCHGLRHLGISGGKNCITDKSIREITRFNPNIQSLNFNYCKKLTDSTIYTLVGESKFASSYPDLRKLNLSDCDKVTDIGIRQIARCHNLEHLALNSLKFLNDETICIIVQSCPNIRYLNLEFCYVTDTAVEAIAQSSVEAIAQSCRNMEYLNIYGSESITDSSISKIAKKCSYIQELELGYCGLITDTATKDIAQHLSNLKYPGLKYCVNISKEALDMLDPDLEIGGYYTIPSAL</sequence>
<dbReference type="OrthoDB" id="550575at2759"/>
<proteinExistence type="predicted"/>
<evidence type="ECO:0000313" key="3">
    <source>
        <dbReference type="EMBL" id="RHZ55244.1"/>
    </source>
</evidence>
<dbReference type="PANTHER" id="PTHR13382">
    <property type="entry name" value="MITOCHONDRIAL ATP SYNTHASE COUPLING FACTOR B"/>
    <property type="match status" value="1"/>
</dbReference>
<dbReference type="Gene3D" id="3.80.10.10">
    <property type="entry name" value="Ribonuclease Inhibitor"/>
    <property type="match status" value="4"/>
</dbReference>
<evidence type="ECO:0000313" key="4">
    <source>
        <dbReference type="Proteomes" id="UP000266861"/>
    </source>
</evidence>
<dbReference type="InterPro" id="IPR032675">
    <property type="entry name" value="LRR_dom_sf"/>
</dbReference>
<gene>
    <name evidence="3" type="ORF">Glove_417g48</name>
</gene>
<protein>
    <recommendedName>
        <fullName evidence="2">F-box/LRR-repeat protein 15-like leucin rich repeat domain-containing protein</fullName>
    </recommendedName>
</protein>
<accession>A0A397H0I9</accession>
<comment type="caution">
    <text evidence="3">The sequence shown here is derived from an EMBL/GenBank/DDBJ whole genome shotgun (WGS) entry which is preliminary data.</text>
</comment>
<name>A0A397H0I9_9GLOM</name>
<dbReference type="SMART" id="SM00367">
    <property type="entry name" value="LRR_CC"/>
    <property type="match status" value="18"/>
</dbReference>
<reference evidence="3 4" key="1">
    <citation type="submission" date="2018-08" db="EMBL/GenBank/DDBJ databases">
        <title>Genome and evolution of the arbuscular mycorrhizal fungus Diversispora epigaea (formerly Glomus versiforme) and its bacterial endosymbionts.</title>
        <authorList>
            <person name="Sun X."/>
            <person name="Fei Z."/>
            <person name="Harrison M."/>
        </authorList>
    </citation>
    <scope>NUCLEOTIDE SEQUENCE [LARGE SCALE GENOMIC DNA]</scope>
    <source>
        <strain evidence="3 4">IT104</strain>
    </source>
</reference>
<dbReference type="InterPro" id="IPR001611">
    <property type="entry name" value="Leu-rich_rpt"/>
</dbReference>
<organism evidence="3 4">
    <name type="scientific">Diversispora epigaea</name>
    <dbReference type="NCBI Taxonomy" id="1348612"/>
    <lineage>
        <taxon>Eukaryota</taxon>
        <taxon>Fungi</taxon>
        <taxon>Fungi incertae sedis</taxon>
        <taxon>Mucoromycota</taxon>
        <taxon>Glomeromycotina</taxon>
        <taxon>Glomeromycetes</taxon>
        <taxon>Diversisporales</taxon>
        <taxon>Diversisporaceae</taxon>
        <taxon>Diversispora</taxon>
    </lineage>
</organism>
<dbReference type="InterPro" id="IPR050648">
    <property type="entry name" value="F-box_LRR-repeat"/>
</dbReference>
<dbReference type="Proteomes" id="UP000266861">
    <property type="component" value="Unassembled WGS sequence"/>
</dbReference>
<dbReference type="InterPro" id="IPR006553">
    <property type="entry name" value="Leu-rich_rpt_Cys-con_subtyp"/>
</dbReference>
<evidence type="ECO:0000259" key="2">
    <source>
        <dbReference type="Pfam" id="PF25372"/>
    </source>
</evidence>
<dbReference type="InterPro" id="IPR057207">
    <property type="entry name" value="FBXL15_LRR"/>
</dbReference>
<keyword evidence="1" id="KW-0833">Ubl conjugation pathway</keyword>
<dbReference type="GO" id="GO:0005737">
    <property type="term" value="C:cytoplasm"/>
    <property type="evidence" value="ECO:0007669"/>
    <property type="project" value="TreeGrafter"/>
</dbReference>
<dbReference type="EMBL" id="PQFF01000370">
    <property type="protein sequence ID" value="RHZ55244.1"/>
    <property type="molecule type" value="Genomic_DNA"/>
</dbReference>
<dbReference type="PANTHER" id="PTHR13382:SF69">
    <property type="entry name" value="FI18408P1"/>
    <property type="match status" value="1"/>
</dbReference>